<dbReference type="Gene3D" id="3.40.50.2020">
    <property type="match status" value="1"/>
</dbReference>
<keyword evidence="3" id="KW-1185">Reference proteome</keyword>
<dbReference type="EMBL" id="FZOT01000003">
    <property type="protein sequence ID" value="SNS52685.1"/>
    <property type="molecule type" value="Genomic_DNA"/>
</dbReference>
<dbReference type="CDD" id="cd06223">
    <property type="entry name" value="PRTases_typeI"/>
    <property type="match status" value="1"/>
</dbReference>
<dbReference type="OrthoDB" id="9810066at2"/>
<reference evidence="2 3" key="1">
    <citation type="submission" date="2017-06" db="EMBL/GenBank/DDBJ databases">
        <authorList>
            <person name="Kim H.J."/>
            <person name="Triplett B.A."/>
        </authorList>
    </citation>
    <scope>NUCLEOTIDE SEQUENCE [LARGE SCALE GENOMIC DNA]</scope>
    <source>
        <strain evidence="2 3">U15</strain>
    </source>
</reference>
<dbReference type="SUPFAM" id="SSF53271">
    <property type="entry name" value="PRTase-like"/>
    <property type="match status" value="1"/>
</dbReference>
<dbReference type="InterPro" id="IPR000836">
    <property type="entry name" value="PRTase_dom"/>
</dbReference>
<organism evidence="2 3">
    <name type="scientific">Noviherbaspirillum humi</name>
    <dbReference type="NCBI Taxonomy" id="1688639"/>
    <lineage>
        <taxon>Bacteria</taxon>
        <taxon>Pseudomonadati</taxon>
        <taxon>Pseudomonadota</taxon>
        <taxon>Betaproteobacteria</taxon>
        <taxon>Burkholderiales</taxon>
        <taxon>Oxalobacteraceae</taxon>
        <taxon>Noviherbaspirillum</taxon>
    </lineage>
</organism>
<evidence type="ECO:0000313" key="2">
    <source>
        <dbReference type="EMBL" id="SNS52685.1"/>
    </source>
</evidence>
<gene>
    <name evidence="2" type="ORF">SAMN06265795_103216</name>
</gene>
<evidence type="ECO:0000259" key="1">
    <source>
        <dbReference type="Pfam" id="PF00156"/>
    </source>
</evidence>
<dbReference type="RefSeq" id="WP_089398708.1">
    <property type="nucleotide sequence ID" value="NZ_FZOT01000003.1"/>
</dbReference>
<accession>A0A239F786</accession>
<dbReference type="AlphaFoldDB" id="A0A239F786"/>
<dbReference type="GO" id="GO:0016757">
    <property type="term" value="F:glycosyltransferase activity"/>
    <property type="evidence" value="ECO:0007669"/>
    <property type="project" value="UniProtKB-KW"/>
</dbReference>
<dbReference type="Proteomes" id="UP000198284">
    <property type="component" value="Unassembled WGS sequence"/>
</dbReference>
<proteinExistence type="predicted"/>
<name>A0A239F786_9BURK</name>
<protein>
    <submittedName>
        <fullName evidence="2">Predicted phosphoribosyltransferase</fullName>
    </submittedName>
</protein>
<keyword evidence="2" id="KW-0808">Transferase</keyword>
<keyword evidence="2" id="KW-0328">Glycosyltransferase</keyword>
<sequence>MIEQPRFRNRAHAGELLADRLEAYAGRQDVAVIALPRGGVPVGFAVARRLRAALGVLLVRKVGLPGNEETAMGAIASGGYRLIQADLIAQLGIAGEAVEEAIRREQAELARREQRYGGGDASHAWQGRMAILVDDGLATGSTMLVALRALKARQPARIVAAVPVASRQASRAVAAEVDEFVCLSTPHPFRAVSLWYDEFGQTSDEEVMRLLQAVAE</sequence>
<dbReference type="Gene3D" id="3.30.1310.20">
    <property type="entry name" value="PRTase-like"/>
    <property type="match status" value="1"/>
</dbReference>
<feature type="domain" description="Phosphoribosyltransferase" evidence="1">
    <location>
        <begin position="12"/>
        <end position="181"/>
    </location>
</feature>
<dbReference type="Pfam" id="PF00156">
    <property type="entry name" value="Pribosyltran"/>
    <property type="match status" value="1"/>
</dbReference>
<evidence type="ECO:0000313" key="3">
    <source>
        <dbReference type="Proteomes" id="UP000198284"/>
    </source>
</evidence>
<dbReference type="InterPro" id="IPR029057">
    <property type="entry name" value="PRTase-like"/>
</dbReference>